<reference evidence="1 2" key="1">
    <citation type="journal article" date="2013" name="PLoS ONE">
        <title>The first genomic and proteomic characterization of a deep-sea sulfate reducer: insights into the piezophilic lifestyle of Desulfovibrio piezophilus.</title>
        <authorList>
            <person name="Pradel N."/>
            <person name="Ji B."/>
            <person name="Gimenez G."/>
            <person name="Talla E."/>
            <person name="Lenoble P."/>
            <person name="Garel M."/>
            <person name="Tamburini C."/>
            <person name="Fourquet P."/>
            <person name="Lebrun R."/>
            <person name="Bertin P."/>
            <person name="Denis Y."/>
            <person name="Pophillat M."/>
            <person name="Barbe V."/>
            <person name="Ollivier B."/>
            <person name="Dolla A."/>
        </authorList>
    </citation>
    <scope>NUCLEOTIDE SEQUENCE [LARGE SCALE GENOMIC DNA]</scope>
    <source>
        <strain evidence="2">DSM 10523 / SB164P1</strain>
    </source>
</reference>
<dbReference type="KEGG" id="dpi:BN4_11025"/>
<dbReference type="HOGENOM" id="CLU_2129423_0_0_7"/>
<dbReference type="STRING" id="1322246.BN4_11025"/>
<keyword evidence="2" id="KW-1185">Reference proteome</keyword>
<name>M1WRE5_PSEP2</name>
<accession>M1WRE5</accession>
<dbReference type="OrthoDB" id="5456680at2"/>
<dbReference type="eggNOG" id="ENOG5031GQV">
    <property type="taxonomic scope" value="Bacteria"/>
</dbReference>
<evidence type="ECO:0000313" key="1">
    <source>
        <dbReference type="EMBL" id="CCH48262.1"/>
    </source>
</evidence>
<dbReference type="EMBL" id="FO203427">
    <property type="protein sequence ID" value="CCH48262.1"/>
    <property type="molecule type" value="Genomic_DNA"/>
</dbReference>
<dbReference type="PATRIC" id="fig|879567.3.peg.1056"/>
<dbReference type="AlphaFoldDB" id="M1WRE5"/>
<dbReference type="BioCyc" id="DPIE1322246:BN4_RS05190-MONOMER"/>
<organism evidence="1 2">
    <name type="scientific">Pseudodesulfovibrio piezophilus (strain DSM 21447 / JCM 15486 / C1TLV30)</name>
    <name type="common">Desulfovibrio piezophilus</name>
    <dbReference type="NCBI Taxonomy" id="1322246"/>
    <lineage>
        <taxon>Bacteria</taxon>
        <taxon>Pseudomonadati</taxon>
        <taxon>Thermodesulfobacteriota</taxon>
        <taxon>Desulfovibrionia</taxon>
        <taxon>Desulfovibrionales</taxon>
        <taxon>Desulfovibrionaceae</taxon>
    </lineage>
</organism>
<sequence length="113" mass="12857">MSSMHQPVSQNLFYEDYETNAILYAIDFEDVALSLEGVHSVHHGAQAVMRQFMPAANDENLTVAQAISLFVDRVFWEENSGNLFMCAEIAKRNICLPIPREHWHVQGIPDIPQ</sequence>
<dbReference type="RefSeq" id="WP_015414313.1">
    <property type="nucleotide sequence ID" value="NC_020409.1"/>
</dbReference>
<evidence type="ECO:0000313" key="2">
    <source>
        <dbReference type="Proteomes" id="UP000011724"/>
    </source>
</evidence>
<dbReference type="Proteomes" id="UP000011724">
    <property type="component" value="Chromosome"/>
</dbReference>
<proteinExistence type="predicted"/>
<gene>
    <name evidence="1" type="ordered locus">BN4_11025</name>
</gene>
<protein>
    <submittedName>
        <fullName evidence="1">Uncharacterized protein</fullName>
    </submittedName>
</protein>
<reference evidence="2" key="2">
    <citation type="journal article" date="2013" name="Stand. Genomic Sci.">
        <title>Complete genome sequence of Desulfocapsa sulfexigens, a marine deltaproteobacterium specialized in disproportionating inorganic sulfur compounds.</title>
        <authorList>
            <person name="Finster K.W."/>
            <person name="Kjeldsen K.U."/>
            <person name="Kube M."/>
            <person name="Reinhardt R."/>
            <person name="Mussmann M."/>
            <person name="Amann R."/>
            <person name="Schreiber L."/>
        </authorList>
    </citation>
    <scope>NUCLEOTIDE SEQUENCE [LARGE SCALE GENOMIC DNA]</scope>
    <source>
        <strain evidence="2">DSM 10523 / SB164P1</strain>
    </source>
</reference>